<protein>
    <recommendedName>
        <fullName evidence="4">Lipoprotein</fullName>
    </recommendedName>
</protein>
<keyword evidence="3" id="KW-1185">Reference proteome</keyword>
<evidence type="ECO:0000256" key="1">
    <source>
        <dbReference type="SAM" id="MobiDB-lite"/>
    </source>
</evidence>
<proteinExistence type="predicted"/>
<dbReference type="Proteomes" id="UP000749040">
    <property type="component" value="Unassembled WGS sequence"/>
</dbReference>
<reference evidence="2 3" key="1">
    <citation type="submission" date="2021-01" db="EMBL/GenBank/DDBJ databases">
        <title>Streptomyces acididurans sp. nov., isolated from a peat swamp forest soil.</title>
        <authorList>
            <person name="Chantavorakit T."/>
            <person name="Duangmal K."/>
        </authorList>
    </citation>
    <scope>NUCLEOTIDE SEQUENCE [LARGE SCALE GENOMIC DNA]</scope>
    <source>
        <strain evidence="2 3">KK5PA1</strain>
    </source>
</reference>
<feature type="compositionally biased region" description="Low complexity" evidence="1">
    <location>
        <begin position="91"/>
        <end position="116"/>
    </location>
</feature>
<sequence length="286" mass="29072">MSFPEPAAEPAASGPGRTPSTAAKRRRRAARVRAAVPVLLAAAAALTACAHPAPTRTESAAAPRPTASSPSASPSATSSTTRPLPAPAPLSPARAGKAPAAPARTAHTLAAARTQAPPAPPRPTAARPVRAPAPRTIAPVTPSATPPAAPRPLARTGAVPDSPGGMTLRIGDWSRPVVRGGQDAIDRCAAAVLFTGPDPRQADGYKMQTSVIVGHDFCGFAELAPLPPGTHVTLEAAGLTYSYHVYASYIGPGQGGPDNGLYWGDLTLQTCVGQDTAFSYLTRDRG</sequence>
<feature type="compositionally biased region" description="Low complexity" evidence="1">
    <location>
        <begin position="52"/>
        <end position="83"/>
    </location>
</feature>
<comment type="caution">
    <text evidence="2">The sequence shown here is derived from an EMBL/GenBank/DDBJ whole genome shotgun (WGS) entry which is preliminary data.</text>
</comment>
<evidence type="ECO:0000313" key="3">
    <source>
        <dbReference type="Proteomes" id="UP000749040"/>
    </source>
</evidence>
<evidence type="ECO:0008006" key="4">
    <source>
        <dbReference type="Google" id="ProtNLM"/>
    </source>
</evidence>
<feature type="compositionally biased region" description="Low complexity" evidence="1">
    <location>
        <begin position="124"/>
        <end position="143"/>
    </location>
</feature>
<feature type="region of interest" description="Disordered" evidence="1">
    <location>
        <begin position="1"/>
        <end position="32"/>
    </location>
</feature>
<feature type="region of interest" description="Disordered" evidence="1">
    <location>
        <begin position="52"/>
        <end position="167"/>
    </location>
</feature>
<feature type="compositionally biased region" description="Low complexity" evidence="1">
    <location>
        <begin position="1"/>
        <end position="16"/>
    </location>
</feature>
<dbReference type="RefSeq" id="WP_205356484.1">
    <property type="nucleotide sequence ID" value="NZ_JADKYB010000004.1"/>
</dbReference>
<dbReference type="EMBL" id="JADKYB010000004">
    <property type="protein sequence ID" value="MBM9504605.1"/>
    <property type="molecule type" value="Genomic_DNA"/>
</dbReference>
<name>A0ABS2TQQ9_9ACTN</name>
<gene>
    <name evidence="2" type="ORF">ITX44_08650</name>
</gene>
<evidence type="ECO:0000313" key="2">
    <source>
        <dbReference type="EMBL" id="MBM9504605.1"/>
    </source>
</evidence>
<accession>A0ABS2TQQ9</accession>
<organism evidence="2 3">
    <name type="scientific">Actinacidiphila acididurans</name>
    <dbReference type="NCBI Taxonomy" id="2784346"/>
    <lineage>
        <taxon>Bacteria</taxon>
        <taxon>Bacillati</taxon>
        <taxon>Actinomycetota</taxon>
        <taxon>Actinomycetes</taxon>
        <taxon>Kitasatosporales</taxon>
        <taxon>Streptomycetaceae</taxon>
        <taxon>Actinacidiphila</taxon>
    </lineage>
</organism>